<dbReference type="GO" id="GO:0016020">
    <property type="term" value="C:membrane"/>
    <property type="evidence" value="ECO:0007669"/>
    <property type="project" value="UniProtKB-SubCell"/>
</dbReference>
<evidence type="ECO:0000313" key="6">
    <source>
        <dbReference type="EMBL" id="PLT27807.1"/>
    </source>
</evidence>
<dbReference type="EMBL" id="PGUY01000078">
    <property type="protein sequence ID" value="PLT27807.1"/>
    <property type="molecule type" value="Genomic_DNA"/>
</dbReference>
<proteinExistence type="inferred from homology"/>
<sequence length="19" mass="2012">MVVLFILLIIIGATFAGGY</sequence>
<comment type="caution">
    <text evidence="6">The sequence shown here is derived from an EMBL/GenBank/DDBJ whole genome shotgun (WGS) entry which is preliminary data.</text>
</comment>
<evidence type="ECO:0000256" key="3">
    <source>
        <dbReference type="ARBA" id="ARBA00022692"/>
    </source>
</evidence>
<protein>
    <submittedName>
        <fullName evidence="6">Uncharacterized protein</fullName>
    </submittedName>
</protein>
<comment type="similarity">
    <text evidence="2">Belongs to the SscA family.</text>
</comment>
<gene>
    <name evidence="6" type="ORF">CUU66_21945</name>
</gene>
<evidence type="ECO:0000256" key="5">
    <source>
        <dbReference type="ARBA" id="ARBA00023136"/>
    </source>
</evidence>
<dbReference type="Proteomes" id="UP000234748">
    <property type="component" value="Unassembled WGS sequence"/>
</dbReference>
<evidence type="ECO:0000256" key="2">
    <source>
        <dbReference type="ARBA" id="ARBA00010221"/>
    </source>
</evidence>
<evidence type="ECO:0000256" key="1">
    <source>
        <dbReference type="ARBA" id="ARBA00004167"/>
    </source>
</evidence>
<accession>A0A2N5M0A5</accession>
<dbReference type="InterPro" id="IPR010070">
    <property type="entry name" value="YjcZ-like"/>
</dbReference>
<keyword evidence="7" id="KW-1185">Reference proteome</keyword>
<evidence type="ECO:0000256" key="4">
    <source>
        <dbReference type="ARBA" id="ARBA00022989"/>
    </source>
</evidence>
<dbReference type="NCBIfam" id="TIGR01732">
    <property type="entry name" value="tiny_TM_bacill"/>
    <property type="match status" value="1"/>
</dbReference>
<dbReference type="AlphaFoldDB" id="A0A2N5M0A5"/>
<reference evidence="6 7" key="1">
    <citation type="submission" date="2017-11" db="EMBL/GenBank/DDBJ databases">
        <title>Comparitive Functional Genomics of Dry Heat Resistant strains isolated from the Viking Spacecraft.</title>
        <authorList>
            <person name="Seuylemezian A."/>
            <person name="Cooper K."/>
            <person name="Vaishampayan P."/>
        </authorList>
    </citation>
    <scope>NUCLEOTIDE SEQUENCE [LARGE SCALE GENOMIC DNA]</scope>
    <source>
        <strain evidence="6 7">V1-29</strain>
    </source>
</reference>
<comment type="subcellular location">
    <subcellularLocation>
        <location evidence="1">Membrane</location>
        <topology evidence="1">Single-pass membrane protein</topology>
    </subcellularLocation>
</comment>
<organism evidence="6 7">
    <name type="scientific">Peribacillus deserti</name>
    <dbReference type="NCBI Taxonomy" id="673318"/>
    <lineage>
        <taxon>Bacteria</taxon>
        <taxon>Bacillati</taxon>
        <taxon>Bacillota</taxon>
        <taxon>Bacilli</taxon>
        <taxon>Bacillales</taxon>
        <taxon>Bacillaceae</taxon>
        <taxon>Peribacillus</taxon>
    </lineage>
</organism>
<keyword evidence="5" id="KW-0472">Membrane</keyword>
<keyword evidence="4" id="KW-1133">Transmembrane helix</keyword>
<keyword evidence="3" id="KW-0812">Transmembrane</keyword>
<name>A0A2N5M0A5_9BACI</name>
<dbReference type="Pfam" id="PF09680">
    <property type="entry name" value="YjcZ_2"/>
    <property type="match status" value="1"/>
</dbReference>
<evidence type="ECO:0000313" key="7">
    <source>
        <dbReference type="Proteomes" id="UP000234748"/>
    </source>
</evidence>